<dbReference type="OrthoDB" id="9807055at2"/>
<dbReference type="PROSITE" id="PS51935">
    <property type="entry name" value="NLPC_P60"/>
    <property type="match status" value="1"/>
</dbReference>
<keyword evidence="2" id="KW-0645">Protease</keyword>
<feature type="chain" id="PRO_5012851756" evidence="5">
    <location>
        <begin position="32"/>
        <end position="200"/>
    </location>
</feature>
<evidence type="ECO:0000256" key="2">
    <source>
        <dbReference type="ARBA" id="ARBA00022670"/>
    </source>
</evidence>
<comment type="similarity">
    <text evidence="1">Belongs to the peptidase C40 family.</text>
</comment>
<dbReference type="SUPFAM" id="SSF54001">
    <property type="entry name" value="Cysteine proteinases"/>
    <property type="match status" value="1"/>
</dbReference>
<dbReference type="Gene3D" id="3.90.1720.10">
    <property type="entry name" value="endopeptidase domain like (from Nostoc punctiforme)"/>
    <property type="match status" value="1"/>
</dbReference>
<gene>
    <name evidence="8" type="ORF">CEJ42_23450</name>
    <name evidence="7" type="ORF">HNO84_05430</name>
</gene>
<protein>
    <submittedName>
        <fullName evidence="7">C40 family peptidase</fullName>
    </submittedName>
    <submittedName>
        <fullName evidence="8">Cell wall hydrolase</fullName>
    </submittedName>
</protein>
<evidence type="ECO:0000256" key="3">
    <source>
        <dbReference type="ARBA" id="ARBA00022801"/>
    </source>
</evidence>
<evidence type="ECO:0000313" key="8">
    <source>
        <dbReference type="EMBL" id="OWY26560.1"/>
    </source>
</evidence>
<dbReference type="InterPro" id="IPR000064">
    <property type="entry name" value="NLP_P60_dom"/>
</dbReference>
<comment type="caution">
    <text evidence="8">The sequence shown here is derived from an EMBL/GenBank/DDBJ whole genome shotgun (WGS) entry which is preliminary data.</text>
</comment>
<dbReference type="InterPro" id="IPR051202">
    <property type="entry name" value="Peptidase_C40"/>
</dbReference>
<evidence type="ECO:0000256" key="5">
    <source>
        <dbReference type="SAM" id="SignalP"/>
    </source>
</evidence>
<dbReference type="RefSeq" id="WP_079215867.1">
    <property type="nucleotide sequence ID" value="NZ_CP018845.1"/>
</dbReference>
<dbReference type="Pfam" id="PF00877">
    <property type="entry name" value="NLPC_P60"/>
    <property type="match status" value="1"/>
</dbReference>
<evidence type="ECO:0000256" key="4">
    <source>
        <dbReference type="ARBA" id="ARBA00022807"/>
    </source>
</evidence>
<dbReference type="EMBL" id="NJGU01000018">
    <property type="protein sequence ID" value="OWY26560.1"/>
    <property type="molecule type" value="Genomic_DNA"/>
</dbReference>
<dbReference type="PANTHER" id="PTHR47053">
    <property type="entry name" value="MUREIN DD-ENDOPEPTIDASE MEPH-RELATED"/>
    <property type="match status" value="1"/>
</dbReference>
<evidence type="ECO:0000313" key="10">
    <source>
        <dbReference type="Proteomes" id="UP000536746"/>
    </source>
</evidence>
<evidence type="ECO:0000313" key="7">
    <source>
        <dbReference type="EMBL" id="NUU01030.1"/>
    </source>
</evidence>
<accession>A0A246WK16</accession>
<proteinExistence type="inferred from homology"/>
<evidence type="ECO:0000313" key="9">
    <source>
        <dbReference type="Proteomes" id="UP000197596"/>
    </source>
</evidence>
<dbReference type="GO" id="GO:0008234">
    <property type="term" value="F:cysteine-type peptidase activity"/>
    <property type="evidence" value="ECO:0007669"/>
    <property type="project" value="UniProtKB-KW"/>
</dbReference>
<dbReference type="Proteomes" id="UP000536746">
    <property type="component" value="Unassembled WGS sequence"/>
</dbReference>
<keyword evidence="4" id="KW-0788">Thiol protease</keyword>
<organism evidence="8 9">
    <name type="scientific">Herbaspirillum robiniae</name>
    <dbReference type="NCBI Taxonomy" id="2014887"/>
    <lineage>
        <taxon>Bacteria</taxon>
        <taxon>Pseudomonadati</taxon>
        <taxon>Pseudomonadota</taxon>
        <taxon>Betaproteobacteria</taxon>
        <taxon>Burkholderiales</taxon>
        <taxon>Oxalobacteraceae</taxon>
        <taxon>Herbaspirillum</taxon>
    </lineage>
</organism>
<evidence type="ECO:0000259" key="6">
    <source>
        <dbReference type="PROSITE" id="PS51935"/>
    </source>
</evidence>
<keyword evidence="5" id="KW-0732">Signal</keyword>
<dbReference type="Proteomes" id="UP000197596">
    <property type="component" value="Unassembled WGS sequence"/>
</dbReference>
<reference evidence="8 9" key="1">
    <citation type="submission" date="2017-06" db="EMBL/GenBank/DDBJ databases">
        <title>Herbaspirillum phytohormonus sp. nov., isolated from the root nodule of Robinia pseudoacacia in lead-zinc mine.</title>
        <authorList>
            <person name="Fan M."/>
            <person name="Lin Y."/>
        </authorList>
    </citation>
    <scope>NUCLEOTIDE SEQUENCE [LARGE SCALE GENOMIC DNA]</scope>
    <source>
        <strain evidence="8 9">HZ10</strain>
    </source>
</reference>
<dbReference type="EMBL" id="JABFMT010000004">
    <property type="protein sequence ID" value="NUU01030.1"/>
    <property type="molecule type" value="Genomic_DNA"/>
</dbReference>
<evidence type="ECO:0000256" key="1">
    <source>
        <dbReference type="ARBA" id="ARBA00007074"/>
    </source>
</evidence>
<dbReference type="AlphaFoldDB" id="A0A246WK16"/>
<dbReference type="PANTHER" id="PTHR47053:SF1">
    <property type="entry name" value="MUREIN DD-ENDOPEPTIDASE MEPH-RELATED"/>
    <property type="match status" value="1"/>
</dbReference>
<feature type="signal peptide" evidence="5">
    <location>
        <begin position="1"/>
        <end position="31"/>
    </location>
</feature>
<sequence length="200" mass="21877">MTQRRSDRIRRQAARACSLAAGLLISASAFSADLSLAAQDLPPPQATSPQAQQLISKTNLAIARLQDITNRASELATQALAMLGINYRYGGNTPDTGLDCSGLVRYVFKEAWGTDLPRTSLEISRVGEKIGKDNLQPGDLVFYNTLRRGFSHVGIYLGDGKFIHSPSSGGQVRIESMDESYWKKRFNGARRIAADEEEGK</sequence>
<keyword evidence="3 8" id="KW-0378">Hydrolase</keyword>
<dbReference type="InterPro" id="IPR038765">
    <property type="entry name" value="Papain-like_cys_pep_sf"/>
</dbReference>
<reference evidence="7 10" key="2">
    <citation type="journal article" date="2020" name="Front. Plant Sci.">
        <title>Isolation of Rhizosphere Bacteria That Improve Quality and Water Stress Tolerance in Greenhouse Ornamentals.</title>
        <authorList>
            <person name="Nordstedt N.P."/>
            <person name="Jones M.L."/>
        </authorList>
    </citation>
    <scope>NUCLEOTIDE SEQUENCE [LARGE SCALE GENOMIC DNA]</scope>
    <source>
        <strain evidence="7 10">C6C2</strain>
    </source>
</reference>
<dbReference type="GO" id="GO:0006508">
    <property type="term" value="P:proteolysis"/>
    <property type="evidence" value="ECO:0007669"/>
    <property type="project" value="UniProtKB-KW"/>
</dbReference>
<name>A0A246WK16_9BURK</name>
<feature type="domain" description="NlpC/P60" evidence="6">
    <location>
        <begin position="69"/>
        <end position="193"/>
    </location>
</feature>
<keyword evidence="10" id="KW-1185">Reference proteome</keyword>